<evidence type="ECO:0000256" key="1">
    <source>
        <dbReference type="ARBA" id="ARBA00022598"/>
    </source>
</evidence>
<keyword evidence="3" id="KW-1185">Reference proteome</keyword>
<dbReference type="Proteomes" id="UP000054477">
    <property type="component" value="Unassembled WGS sequence"/>
</dbReference>
<evidence type="ECO:0000313" key="3">
    <source>
        <dbReference type="Proteomes" id="UP000054477"/>
    </source>
</evidence>
<dbReference type="InterPro" id="IPR014746">
    <property type="entry name" value="Gln_synth/guanido_kin_cat_dom"/>
</dbReference>
<dbReference type="STRING" id="1095629.A0A0C9X1W1"/>
<gene>
    <name evidence="2" type="ORF">K443DRAFT_120295</name>
</gene>
<reference evidence="3" key="2">
    <citation type="submission" date="2015-01" db="EMBL/GenBank/DDBJ databases">
        <title>Evolutionary Origins and Diversification of the Mycorrhizal Mutualists.</title>
        <authorList>
            <consortium name="DOE Joint Genome Institute"/>
            <consortium name="Mycorrhizal Genomics Consortium"/>
            <person name="Kohler A."/>
            <person name="Kuo A."/>
            <person name="Nagy L.G."/>
            <person name="Floudas D."/>
            <person name="Copeland A."/>
            <person name="Barry K.W."/>
            <person name="Cichocki N."/>
            <person name="Veneault-Fourrey C."/>
            <person name="LaButti K."/>
            <person name="Lindquist E.A."/>
            <person name="Lipzen A."/>
            <person name="Lundell T."/>
            <person name="Morin E."/>
            <person name="Murat C."/>
            <person name="Riley R."/>
            <person name="Ohm R."/>
            <person name="Sun H."/>
            <person name="Tunlid A."/>
            <person name="Henrissat B."/>
            <person name="Grigoriev I.V."/>
            <person name="Hibbett D.S."/>
            <person name="Martin F."/>
        </authorList>
    </citation>
    <scope>NUCLEOTIDE SEQUENCE [LARGE SCALE GENOMIC DNA]</scope>
    <source>
        <strain evidence="3">LaAM-08-1</strain>
    </source>
</reference>
<name>A0A0C9X1W1_9AGAR</name>
<sequence length="282" mass="32103">MRDVSAVKKGERVELQHLVSNLHYISHCQDGYGSPKSFQDLKKLFSRDAKEHQSKDKFLSASSDGFGFRSVIFRWDIHDTVDSRELLISNKANGYTRDILASIDLSSFRRIPWENDVPSFLVSFLDPDTKQPIVVDPRLVTRDMSVLLGSSMRDAGSVSKKNFTDLQPLTPETHGYSLLRTQLNNQCFHDLFDKSWQFHIPIEGHHESQVSLIMTNKKAKGIFHRTDTETGPGVLETALAYSSALRIADNAILFNYTAKKYWHNTRNHSKFYVQAMAKCCSG</sequence>
<accession>A0A0C9X1W1</accession>
<dbReference type="HOGENOM" id="CLU_987168_0_0_1"/>
<dbReference type="PANTHER" id="PTHR43785:SF12">
    <property type="entry name" value="TYPE-1 GLUTAMINE SYNTHETASE 2"/>
    <property type="match status" value="1"/>
</dbReference>
<reference evidence="2 3" key="1">
    <citation type="submission" date="2014-04" db="EMBL/GenBank/DDBJ databases">
        <authorList>
            <consortium name="DOE Joint Genome Institute"/>
            <person name="Kuo A."/>
            <person name="Kohler A."/>
            <person name="Nagy L.G."/>
            <person name="Floudas D."/>
            <person name="Copeland A."/>
            <person name="Barry K.W."/>
            <person name="Cichocki N."/>
            <person name="Veneault-Fourrey C."/>
            <person name="LaButti K."/>
            <person name="Lindquist E.A."/>
            <person name="Lipzen A."/>
            <person name="Lundell T."/>
            <person name="Morin E."/>
            <person name="Murat C."/>
            <person name="Sun H."/>
            <person name="Tunlid A."/>
            <person name="Henrissat B."/>
            <person name="Grigoriev I.V."/>
            <person name="Hibbett D.S."/>
            <person name="Martin F."/>
            <person name="Nordberg H.P."/>
            <person name="Cantor M.N."/>
            <person name="Hua S.X."/>
        </authorList>
    </citation>
    <scope>NUCLEOTIDE SEQUENCE [LARGE SCALE GENOMIC DNA]</scope>
    <source>
        <strain evidence="2 3">LaAM-08-1</strain>
    </source>
</reference>
<dbReference type="SUPFAM" id="SSF55931">
    <property type="entry name" value="Glutamine synthetase/guanido kinase"/>
    <property type="match status" value="1"/>
</dbReference>
<organism evidence="2 3">
    <name type="scientific">Laccaria amethystina LaAM-08-1</name>
    <dbReference type="NCBI Taxonomy" id="1095629"/>
    <lineage>
        <taxon>Eukaryota</taxon>
        <taxon>Fungi</taxon>
        <taxon>Dikarya</taxon>
        <taxon>Basidiomycota</taxon>
        <taxon>Agaricomycotina</taxon>
        <taxon>Agaricomycetes</taxon>
        <taxon>Agaricomycetidae</taxon>
        <taxon>Agaricales</taxon>
        <taxon>Agaricineae</taxon>
        <taxon>Hydnangiaceae</taxon>
        <taxon>Laccaria</taxon>
    </lineage>
</organism>
<dbReference type="PANTHER" id="PTHR43785">
    <property type="entry name" value="GAMMA-GLUTAMYLPUTRESCINE SYNTHETASE"/>
    <property type="match status" value="1"/>
</dbReference>
<dbReference type="EMBL" id="KN838555">
    <property type="protein sequence ID" value="KIK06110.1"/>
    <property type="molecule type" value="Genomic_DNA"/>
</dbReference>
<keyword evidence="1" id="KW-0436">Ligase</keyword>
<evidence type="ECO:0000313" key="2">
    <source>
        <dbReference type="EMBL" id="KIK06110.1"/>
    </source>
</evidence>
<protein>
    <submittedName>
        <fullName evidence="2">Unplaced genomic scaffold K443scaffold_20, whole genome shotgun sequence</fullName>
    </submittedName>
</protein>
<proteinExistence type="predicted"/>
<dbReference type="GO" id="GO:0016874">
    <property type="term" value="F:ligase activity"/>
    <property type="evidence" value="ECO:0007669"/>
    <property type="project" value="UniProtKB-KW"/>
</dbReference>
<dbReference type="Gene3D" id="3.30.590.10">
    <property type="entry name" value="Glutamine synthetase/guanido kinase, catalytic domain"/>
    <property type="match status" value="1"/>
</dbReference>
<dbReference type="AlphaFoldDB" id="A0A0C9X1W1"/>
<dbReference type="OrthoDB" id="77835at2759"/>